<gene>
    <name evidence="6" type="ORF">E6C60_2324</name>
</gene>
<dbReference type="InterPro" id="IPR019800">
    <property type="entry name" value="Glyco_hydro_3_AS"/>
</dbReference>
<dbReference type="GO" id="GO:0004553">
    <property type="term" value="F:hydrolase activity, hydrolyzing O-glycosyl compounds"/>
    <property type="evidence" value="ECO:0007669"/>
    <property type="project" value="InterPro"/>
</dbReference>
<dbReference type="GO" id="GO:0009254">
    <property type="term" value="P:peptidoglycan turnover"/>
    <property type="evidence" value="ECO:0007669"/>
    <property type="project" value="TreeGrafter"/>
</dbReference>
<dbReference type="GO" id="GO:0005975">
    <property type="term" value="P:carbohydrate metabolic process"/>
    <property type="evidence" value="ECO:0007669"/>
    <property type="project" value="InterPro"/>
</dbReference>
<dbReference type="Proteomes" id="UP000300879">
    <property type="component" value="Chromosome"/>
</dbReference>
<accession>A0A4P8XK36</accession>
<feature type="domain" description="Glycoside hydrolase family 3 N-terminal" evidence="5">
    <location>
        <begin position="86"/>
        <end position="409"/>
    </location>
</feature>
<dbReference type="Pfam" id="PF00933">
    <property type="entry name" value="Glyco_hydro_3"/>
    <property type="match status" value="1"/>
</dbReference>
<dbReference type="Gene3D" id="3.20.20.300">
    <property type="entry name" value="Glycoside hydrolase, family 3, N-terminal domain"/>
    <property type="match status" value="1"/>
</dbReference>
<dbReference type="InterPro" id="IPR036962">
    <property type="entry name" value="Glyco_hydro_3_N_sf"/>
</dbReference>
<dbReference type="PROSITE" id="PS00775">
    <property type="entry name" value="GLYCOSYL_HYDROL_F3"/>
    <property type="match status" value="1"/>
</dbReference>
<protein>
    <submittedName>
        <fullName evidence="6">Glycoside hydrolase family 3 domain protein</fullName>
    </submittedName>
</protein>
<proteinExistence type="inferred from homology"/>
<evidence type="ECO:0000256" key="3">
    <source>
        <dbReference type="ARBA" id="ARBA00023295"/>
    </source>
</evidence>
<comment type="similarity">
    <text evidence="1">Belongs to the glycosyl hydrolase 3 family.</text>
</comment>
<dbReference type="SUPFAM" id="SSF51445">
    <property type="entry name" value="(Trans)glycosidases"/>
    <property type="match status" value="1"/>
</dbReference>
<keyword evidence="3" id="KW-0326">Glycosidase</keyword>
<dbReference type="PANTHER" id="PTHR30480:SF16">
    <property type="entry name" value="GLYCOSIDE HYDROLASE FAMILY 3 DOMAIN PROTEIN"/>
    <property type="match status" value="1"/>
</dbReference>
<feature type="region of interest" description="Disordered" evidence="4">
    <location>
        <begin position="1"/>
        <end position="70"/>
    </location>
</feature>
<sequence>MLLLGVAGCDSSTEVQPASSPSKQAGNVSPPDHNAAGDEAGTSGGAPPVSPPKSGLTDEPGSDTANAPPAVKQGLSHVEQWMQELTLEEKVGQLVVIGLEGTVPDATAQRLLEQYYVGGFIFFGDNIESVDQTLELTGRLKQLNGDHPVPLWLSLDEEGGRVSRLPPELGRLPSSGKLGQTEDPKLAADAGTHIARLMKALGMNLVYTPVLDINSNPDNPVIGDRSFGSESERVSQLGLAQMKAIREEGVVPVVKHFPGHGDTGVDSHSGLPVISHPWERLKSKELVPFQEAIEQGAEVVMVAHLLMTSIDPDTPASLSKRVIQNLLREDMKYDGVIITDDLTMGAISEAGYDIGDAAVQSILAGCNIVLVGHDYKLEEAVLKSLLEAVQQGEISEEVLDERVKAVLQLKHAANLGAMDEELQDLSTLNQETKRIWNAVKP</sequence>
<keyword evidence="7" id="KW-1185">Reference proteome</keyword>
<evidence type="ECO:0000313" key="6">
    <source>
        <dbReference type="EMBL" id="QCT03036.1"/>
    </source>
</evidence>
<evidence type="ECO:0000259" key="5">
    <source>
        <dbReference type="Pfam" id="PF00933"/>
    </source>
</evidence>
<dbReference type="PANTHER" id="PTHR30480">
    <property type="entry name" value="BETA-HEXOSAMINIDASE-RELATED"/>
    <property type="match status" value="1"/>
</dbReference>
<dbReference type="InterPro" id="IPR050226">
    <property type="entry name" value="NagZ_Beta-hexosaminidase"/>
</dbReference>
<reference evidence="6 7" key="1">
    <citation type="submission" date="2019-05" db="EMBL/GenBank/DDBJ databases">
        <authorList>
            <person name="Chen C."/>
        </authorList>
    </citation>
    <scope>NUCLEOTIDE SEQUENCE [LARGE SCALE GENOMIC DNA]</scope>
    <source>
        <strain evidence="6 7">HB172198</strain>
    </source>
</reference>
<dbReference type="NCBIfam" id="NF003740">
    <property type="entry name" value="PRK05337.1"/>
    <property type="match status" value="1"/>
</dbReference>
<evidence type="ECO:0000256" key="2">
    <source>
        <dbReference type="ARBA" id="ARBA00022801"/>
    </source>
</evidence>
<evidence type="ECO:0000313" key="7">
    <source>
        <dbReference type="Proteomes" id="UP000300879"/>
    </source>
</evidence>
<dbReference type="AlphaFoldDB" id="A0A4P8XK36"/>
<evidence type="ECO:0000256" key="4">
    <source>
        <dbReference type="SAM" id="MobiDB-lite"/>
    </source>
</evidence>
<feature type="compositionally biased region" description="Polar residues" evidence="4">
    <location>
        <begin position="10"/>
        <end position="27"/>
    </location>
</feature>
<organism evidence="6 7">
    <name type="scientific">Paenibacillus algicola</name>
    <dbReference type="NCBI Taxonomy" id="2565926"/>
    <lineage>
        <taxon>Bacteria</taxon>
        <taxon>Bacillati</taxon>
        <taxon>Bacillota</taxon>
        <taxon>Bacilli</taxon>
        <taxon>Bacillales</taxon>
        <taxon>Paenibacillaceae</taxon>
        <taxon>Paenibacillus</taxon>
    </lineage>
</organism>
<keyword evidence="2 6" id="KW-0378">Hydrolase</keyword>
<evidence type="ECO:0000256" key="1">
    <source>
        <dbReference type="ARBA" id="ARBA00005336"/>
    </source>
</evidence>
<dbReference type="InterPro" id="IPR017853">
    <property type="entry name" value="GH"/>
</dbReference>
<dbReference type="EMBL" id="CP040396">
    <property type="protein sequence ID" value="QCT03036.1"/>
    <property type="molecule type" value="Genomic_DNA"/>
</dbReference>
<dbReference type="InterPro" id="IPR001764">
    <property type="entry name" value="Glyco_hydro_3_N"/>
</dbReference>
<name>A0A4P8XK36_9BACL</name>
<dbReference type="KEGG" id="palo:E6C60_2324"/>